<gene>
    <name evidence="1" type="ORF">BUALT_Bualt12G0012900</name>
</gene>
<keyword evidence="2" id="KW-1185">Reference proteome</keyword>
<dbReference type="InterPro" id="IPR025886">
    <property type="entry name" value="PP2-like"/>
</dbReference>
<sequence>MANESLNALVDSASGSDSIWDCLMPYAFGLSRHHFALDRRPASHWKNGAERNVTSWLQETSLLRGVIHLNIGNGSLIPSPAYLLFKRLARFYGFDHVFAGYVGSTYRMIHFNESVATDGRTEYPKQRNDGWMEVELGENFVTDGGQDGDFKMTLVAGKAVNWKRGIIIQGIEIRPKYQN</sequence>
<dbReference type="AlphaFoldDB" id="A0AAV6WPA5"/>
<protein>
    <submittedName>
        <fullName evidence="1">Uncharacterized protein</fullName>
    </submittedName>
</protein>
<evidence type="ECO:0000313" key="1">
    <source>
        <dbReference type="EMBL" id="KAG8371919.1"/>
    </source>
</evidence>
<dbReference type="PANTHER" id="PTHR32278:SF143">
    <property type="entry name" value="F-BOX PROTEIN PP2-B1"/>
    <property type="match status" value="1"/>
</dbReference>
<dbReference type="Proteomes" id="UP000826271">
    <property type="component" value="Unassembled WGS sequence"/>
</dbReference>
<organism evidence="1 2">
    <name type="scientific">Buddleja alternifolia</name>
    <dbReference type="NCBI Taxonomy" id="168488"/>
    <lineage>
        <taxon>Eukaryota</taxon>
        <taxon>Viridiplantae</taxon>
        <taxon>Streptophyta</taxon>
        <taxon>Embryophyta</taxon>
        <taxon>Tracheophyta</taxon>
        <taxon>Spermatophyta</taxon>
        <taxon>Magnoliopsida</taxon>
        <taxon>eudicotyledons</taxon>
        <taxon>Gunneridae</taxon>
        <taxon>Pentapetalae</taxon>
        <taxon>asterids</taxon>
        <taxon>lamiids</taxon>
        <taxon>Lamiales</taxon>
        <taxon>Scrophulariaceae</taxon>
        <taxon>Buddlejeae</taxon>
        <taxon>Buddleja</taxon>
    </lineage>
</organism>
<accession>A0AAV6WPA5</accession>
<dbReference type="EMBL" id="WHWC01000012">
    <property type="protein sequence ID" value="KAG8371919.1"/>
    <property type="molecule type" value="Genomic_DNA"/>
</dbReference>
<dbReference type="Pfam" id="PF14299">
    <property type="entry name" value="PP2"/>
    <property type="match status" value="1"/>
</dbReference>
<proteinExistence type="predicted"/>
<comment type="caution">
    <text evidence="1">The sequence shown here is derived from an EMBL/GenBank/DDBJ whole genome shotgun (WGS) entry which is preliminary data.</text>
</comment>
<reference evidence="1" key="1">
    <citation type="submission" date="2019-10" db="EMBL/GenBank/DDBJ databases">
        <authorList>
            <person name="Zhang R."/>
            <person name="Pan Y."/>
            <person name="Wang J."/>
            <person name="Ma R."/>
            <person name="Yu S."/>
        </authorList>
    </citation>
    <scope>NUCLEOTIDE SEQUENCE</scope>
    <source>
        <strain evidence="1">LA-IB0</strain>
        <tissue evidence="1">Leaf</tissue>
    </source>
</reference>
<name>A0AAV6WPA5_9LAMI</name>
<dbReference type="PANTHER" id="PTHR32278">
    <property type="entry name" value="F-BOX DOMAIN-CONTAINING PROTEIN"/>
    <property type="match status" value="1"/>
</dbReference>
<evidence type="ECO:0000313" key="2">
    <source>
        <dbReference type="Proteomes" id="UP000826271"/>
    </source>
</evidence>